<protein>
    <submittedName>
        <fullName evidence="1">Uncharacterized protein</fullName>
    </submittedName>
</protein>
<name>A0A224YG70_9ACAR</name>
<dbReference type="EMBL" id="GFPF01002315">
    <property type="protein sequence ID" value="MAA13461.1"/>
    <property type="molecule type" value="Transcribed_RNA"/>
</dbReference>
<organism evidence="1">
    <name type="scientific">Rhipicephalus zambeziensis</name>
    <dbReference type="NCBI Taxonomy" id="60191"/>
    <lineage>
        <taxon>Eukaryota</taxon>
        <taxon>Metazoa</taxon>
        <taxon>Ecdysozoa</taxon>
        <taxon>Arthropoda</taxon>
        <taxon>Chelicerata</taxon>
        <taxon>Arachnida</taxon>
        <taxon>Acari</taxon>
        <taxon>Parasitiformes</taxon>
        <taxon>Ixodida</taxon>
        <taxon>Ixodoidea</taxon>
        <taxon>Ixodidae</taxon>
        <taxon>Rhipicephalinae</taxon>
        <taxon>Rhipicephalus</taxon>
        <taxon>Rhipicephalus</taxon>
    </lineage>
</organism>
<reference evidence="1" key="1">
    <citation type="journal article" date="2017" name="Parasit. Vectors">
        <title>Sialotranscriptomics of Rhipicephalus zambeziensis reveals intricate expression profiles of secretory proteins and suggests tight temporal transcriptional regulation during blood-feeding.</title>
        <authorList>
            <person name="de Castro M.H."/>
            <person name="de Klerk D."/>
            <person name="Pienaar R."/>
            <person name="Rees D.J.G."/>
            <person name="Mans B.J."/>
        </authorList>
    </citation>
    <scope>NUCLEOTIDE SEQUENCE</scope>
    <source>
        <tissue evidence="1">Salivary glands</tissue>
    </source>
</reference>
<sequence length="80" mass="8822">MGKKKMRILNCSLSSAVVPPFFFLPLLRLNHAKQCRLRTGHCKNGFWAKLTTLQRGSLVHTHSCNSVAGILATEGATEID</sequence>
<proteinExistence type="predicted"/>
<accession>A0A224YG70</accession>
<evidence type="ECO:0000313" key="1">
    <source>
        <dbReference type="EMBL" id="MAA13461.1"/>
    </source>
</evidence>
<dbReference type="AlphaFoldDB" id="A0A224YG70"/>